<dbReference type="PANTHER" id="PTHR10241:SF27">
    <property type="entry name" value="TRANSDUCIN_WD40 REPEAT-LIKE SUPERFAMILY PROTEIN"/>
    <property type="match status" value="1"/>
</dbReference>
<name>A0AAV9DXP0_ACOCL</name>
<gene>
    <name evidence="4" type="ORF">QJS10_CPB11g02158</name>
</gene>
<dbReference type="GO" id="GO:0005886">
    <property type="term" value="C:plasma membrane"/>
    <property type="evidence" value="ECO:0007669"/>
    <property type="project" value="TreeGrafter"/>
</dbReference>
<organism evidence="4 5">
    <name type="scientific">Acorus calamus</name>
    <name type="common">Sweet flag</name>
    <dbReference type="NCBI Taxonomy" id="4465"/>
    <lineage>
        <taxon>Eukaryota</taxon>
        <taxon>Viridiplantae</taxon>
        <taxon>Streptophyta</taxon>
        <taxon>Embryophyta</taxon>
        <taxon>Tracheophyta</taxon>
        <taxon>Spermatophyta</taxon>
        <taxon>Magnoliopsida</taxon>
        <taxon>Liliopsida</taxon>
        <taxon>Acoraceae</taxon>
        <taxon>Acorus</taxon>
    </lineage>
</organism>
<dbReference type="InterPro" id="IPR036322">
    <property type="entry name" value="WD40_repeat_dom_sf"/>
</dbReference>
<dbReference type="GO" id="GO:0006887">
    <property type="term" value="P:exocytosis"/>
    <property type="evidence" value="ECO:0007669"/>
    <property type="project" value="UniProtKB-KW"/>
</dbReference>
<proteinExistence type="inferred from homology"/>
<dbReference type="GO" id="GO:0006893">
    <property type="term" value="P:Golgi to plasma membrane transport"/>
    <property type="evidence" value="ECO:0007669"/>
    <property type="project" value="TreeGrafter"/>
</dbReference>
<dbReference type="AlphaFoldDB" id="A0AAV9DXP0"/>
<feature type="domain" description="Lethal giant larvae (Lgl)-like C-terminal" evidence="3">
    <location>
        <begin position="667"/>
        <end position="808"/>
    </location>
</feature>
<evidence type="ECO:0000256" key="2">
    <source>
        <dbReference type="ARBA" id="ARBA00022483"/>
    </source>
</evidence>
<dbReference type="InterPro" id="IPR015943">
    <property type="entry name" value="WD40/YVTN_repeat-like_dom_sf"/>
</dbReference>
<dbReference type="GO" id="GO:0019905">
    <property type="term" value="F:syntaxin binding"/>
    <property type="evidence" value="ECO:0007669"/>
    <property type="project" value="TreeGrafter"/>
</dbReference>
<comment type="caution">
    <text evidence="4">The sequence shown here is derived from an EMBL/GenBank/DDBJ whole genome shotgun (WGS) entry which is preliminary data.</text>
</comment>
<dbReference type="Proteomes" id="UP001180020">
    <property type="component" value="Unassembled WGS sequence"/>
</dbReference>
<evidence type="ECO:0000256" key="1">
    <source>
        <dbReference type="ARBA" id="ARBA00008070"/>
    </source>
</evidence>
<protein>
    <recommendedName>
        <fullName evidence="3">Lethal giant larvae (Lgl)-like C-terminal domain-containing protein</fullName>
    </recommendedName>
</protein>
<dbReference type="GO" id="GO:0005737">
    <property type="term" value="C:cytoplasm"/>
    <property type="evidence" value="ECO:0007669"/>
    <property type="project" value="TreeGrafter"/>
</dbReference>
<dbReference type="SMART" id="SM00320">
    <property type="entry name" value="WD40"/>
    <property type="match status" value="5"/>
</dbReference>
<evidence type="ECO:0000313" key="4">
    <source>
        <dbReference type="EMBL" id="KAK1305313.1"/>
    </source>
</evidence>
<dbReference type="PANTHER" id="PTHR10241">
    <property type="entry name" value="LETHAL 2 GIANT LARVAE PROTEIN"/>
    <property type="match status" value="1"/>
</dbReference>
<accession>A0AAV9DXP0</accession>
<comment type="similarity">
    <text evidence="1">Belongs to the WD repeat L(2)GL family.</text>
</comment>
<evidence type="ECO:0000259" key="3">
    <source>
        <dbReference type="Pfam" id="PF08596"/>
    </source>
</evidence>
<dbReference type="EMBL" id="JAUJYO010000011">
    <property type="protein sequence ID" value="KAK1305313.1"/>
    <property type="molecule type" value="Genomic_DNA"/>
</dbReference>
<evidence type="ECO:0000313" key="5">
    <source>
        <dbReference type="Proteomes" id="UP001180020"/>
    </source>
</evidence>
<dbReference type="InterPro" id="IPR001680">
    <property type="entry name" value="WD40_rpt"/>
</dbReference>
<dbReference type="InterPro" id="IPR013905">
    <property type="entry name" value="Lgl_C_dom"/>
</dbReference>
<reference evidence="4" key="2">
    <citation type="submission" date="2023-06" db="EMBL/GenBank/DDBJ databases">
        <authorList>
            <person name="Ma L."/>
            <person name="Liu K.-W."/>
            <person name="Li Z."/>
            <person name="Hsiao Y.-Y."/>
            <person name="Qi Y."/>
            <person name="Fu T."/>
            <person name="Tang G."/>
            <person name="Zhang D."/>
            <person name="Sun W.-H."/>
            <person name="Liu D.-K."/>
            <person name="Li Y."/>
            <person name="Chen G.-Z."/>
            <person name="Liu X.-D."/>
            <person name="Liao X.-Y."/>
            <person name="Jiang Y.-T."/>
            <person name="Yu X."/>
            <person name="Hao Y."/>
            <person name="Huang J."/>
            <person name="Zhao X.-W."/>
            <person name="Ke S."/>
            <person name="Chen Y.-Y."/>
            <person name="Wu W.-L."/>
            <person name="Hsu J.-L."/>
            <person name="Lin Y.-F."/>
            <person name="Huang M.-D."/>
            <person name="Li C.-Y."/>
            <person name="Huang L."/>
            <person name="Wang Z.-W."/>
            <person name="Zhao X."/>
            <person name="Zhong W.-Y."/>
            <person name="Peng D.-H."/>
            <person name="Ahmad S."/>
            <person name="Lan S."/>
            <person name="Zhang J.-S."/>
            <person name="Tsai W.-C."/>
            <person name="Van De Peer Y."/>
            <person name="Liu Z.-J."/>
        </authorList>
    </citation>
    <scope>NUCLEOTIDE SEQUENCE</scope>
    <source>
        <strain evidence="4">CP</strain>
        <tissue evidence="4">Leaves</tissue>
    </source>
</reference>
<dbReference type="SUPFAM" id="SSF50978">
    <property type="entry name" value="WD40 repeat-like"/>
    <property type="match status" value="2"/>
</dbReference>
<keyword evidence="5" id="KW-1185">Reference proteome</keyword>
<keyword evidence="2" id="KW-0268">Exocytosis</keyword>
<sequence length="1019" mass="112849">MFVKKLVEKASKKSGISSGLKPEDLDPHLAFHHGLPTRPTALAYDPVQKILAISTRDGLIKLYGRDNTQAILQSNEAVPSKFLQFIENQGILVNVNGHNQIEVWDIDGKRLSHVHLFKKEITSFTIMQQSFFIYVGDSHGSISVLKLEREPCNLIHMQYNIPFSASRGATVESAENAAVLYALPQPMAESRRILIIFRDDVISLWGIQESKVMLLTGGNTHGSPRHEKKEVISACWACPYGSKVVVGYSNGDIFLWSVPRFSNVKVNETCLTQNIPLFKLNLGYKMDKVPVVFLKWVVGDGKTSRLYINGMTESGSSHSFQVIILNETTESRIIKLLLPLSEACQDMEIISINSDRNKHKQDVLLLLLKSGRVCMFDDSEIEKYLLKCHSKSAPTLPKQVFVRLPYGESNISVAKLVTDNSDSSAFMDEDLAHPAKNFPSLFATDAKDRSAARFSGNKRTKNLYITGHSNGDINFWDASCPFLLLILSIKQQSEGNHGLRGVPVTALHFDVSSQLLISGDQSGMVRIFKFKPDADNKFFSLQVNGAIVSISIDPSSRHLAVGSDRGYVSIINMEGPALISQKHIASESNTGVMQIEFSTLNGSGKSVLLVGMEDSSVFALEGDTGNMLSNSMVHPKKPSRALFMQIFDGPDASVKGDVIKENVLKGSLLLVCSAKAVRLYSLSHVIQGIKKAYNKKKLHGVCCWASTFYSPCLDPGLILVFTNGKVEIRSIPDLTLTKETSLRGFAYTTSRSTSNTDYTLCSSHEGELVVVNGDQEIFFFSVLTRNNTYRFLETIGQIYDKIIIAPYQGSSSVPVHKKRKRYSLIEYGGILGMVIKEITGSKSNHDQETEHKDSGVTSEQELSTIFSTTNFSFAAETRDEVTTDEEGVELNIDDIEIEDHREEPKKPVISSFKKKNLNSAFQGIKGKLKTKKVNKSSNSAAEVVHEEKGVGAVDQIKKRYGYPVTGESSAARMAVSKLNENLRKLQGISLRTTEMEDQAKSFSANAKLLLKTVEEKRMS</sequence>
<dbReference type="GO" id="GO:0045159">
    <property type="term" value="F:myosin II binding"/>
    <property type="evidence" value="ECO:0007669"/>
    <property type="project" value="TreeGrafter"/>
</dbReference>
<dbReference type="Pfam" id="PF08596">
    <property type="entry name" value="Lgl_C"/>
    <property type="match status" value="1"/>
</dbReference>
<dbReference type="Gene3D" id="2.130.10.10">
    <property type="entry name" value="YVTN repeat-like/Quinoprotein amine dehydrogenase"/>
    <property type="match status" value="3"/>
</dbReference>
<dbReference type="GO" id="GO:0005096">
    <property type="term" value="F:GTPase activator activity"/>
    <property type="evidence" value="ECO:0007669"/>
    <property type="project" value="TreeGrafter"/>
</dbReference>
<reference evidence="4" key="1">
    <citation type="journal article" date="2023" name="Nat. Commun.">
        <title>Diploid and tetraploid genomes of Acorus and the evolution of monocots.</title>
        <authorList>
            <person name="Ma L."/>
            <person name="Liu K.W."/>
            <person name="Li Z."/>
            <person name="Hsiao Y.Y."/>
            <person name="Qi Y."/>
            <person name="Fu T."/>
            <person name="Tang G.D."/>
            <person name="Zhang D."/>
            <person name="Sun W.H."/>
            <person name="Liu D.K."/>
            <person name="Li Y."/>
            <person name="Chen G.Z."/>
            <person name="Liu X.D."/>
            <person name="Liao X.Y."/>
            <person name="Jiang Y.T."/>
            <person name="Yu X."/>
            <person name="Hao Y."/>
            <person name="Huang J."/>
            <person name="Zhao X.W."/>
            <person name="Ke S."/>
            <person name="Chen Y.Y."/>
            <person name="Wu W.L."/>
            <person name="Hsu J.L."/>
            <person name="Lin Y.F."/>
            <person name="Huang M.D."/>
            <person name="Li C.Y."/>
            <person name="Huang L."/>
            <person name="Wang Z.W."/>
            <person name="Zhao X."/>
            <person name="Zhong W.Y."/>
            <person name="Peng D.H."/>
            <person name="Ahmad S."/>
            <person name="Lan S."/>
            <person name="Zhang J.S."/>
            <person name="Tsai W.C."/>
            <person name="Van de Peer Y."/>
            <person name="Liu Z.J."/>
        </authorList>
    </citation>
    <scope>NUCLEOTIDE SEQUENCE</scope>
    <source>
        <strain evidence="4">CP</strain>
    </source>
</reference>
<dbReference type="CDD" id="cd15873">
    <property type="entry name" value="R-SNARE_STXBP5_6"/>
    <property type="match status" value="1"/>
</dbReference>